<feature type="transmembrane region" description="Helical" evidence="1">
    <location>
        <begin position="9"/>
        <end position="25"/>
    </location>
</feature>
<sequence length="103" mass="11878">DWSAIRGQVLGYFFLLLIMVVYKGHSEEMGRMADMDTAPTGRHIHCCCEEFYGLAEIEQLKDQFLPSDVTKSFIFMALILIGGLSPLWERFIGRRKMLMVLMI</sequence>
<name>A0AAV5SL26_9BILA</name>
<protein>
    <submittedName>
        <fullName evidence="2">Uncharacterized protein</fullName>
    </submittedName>
</protein>
<evidence type="ECO:0000256" key="1">
    <source>
        <dbReference type="SAM" id="Phobius"/>
    </source>
</evidence>
<proteinExistence type="predicted"/>
<feature type="non-terminal residue" evidence="2">
    <location>
        <position position="1"/>
    </location>
</feature>
<keyword evidence="1" id="KW-0472">Membrane</keyword>
<keyword evidence="1" id="KW-0812">Transmembrane</keyword>
<keyword evidence="1" id="KW-1133">Transmembrane helix</keyword>
<accession>A0AAV5SL26</accession>
<evidence type="ECO:0000313" key="3">
    <source>
        <dbReference type="Proteomes" id="UP001432027"/>
    </source>
</evidence>
<gene>
    <name evidence="2" type="ORF">PENTCL1PPCAC_5582</name>
</gene>
<reference evidence="2" key="1">
    <citation type="submission" date="2023-10" db="EMBL/GenBank/DDBJ databases">
        <title>Genome assembly of Pristionchus species.</title>
        <authorList>
            <person name="Yoshida K."/>
            <person name="Sommer R.J."/>
        </authorList>
    </citation>
    <scope>NUCLEOTIDE SEQUENCE</scope>
    <source>
        <strain evidence="2">RS0144</strain>
    </source>
</reference>
<feature type="transmembrane region" description="Helical" evidence="1">
    <location>
        <begin position="73"/>
        <end position="92"/>
    </location>
</feature>
<keyword evidence="3" id="KW-1185">Reference proteome</keyword>
<comment type="caution">
    <text evidence="2">The sequence shown here is derived from an EMBL/GenBank/DDBJ whole genome shotgun (WGS) entry which is preliminary data.</text>
</comment>
<organism evidence="2 3">
    <name type="scientific">Pristionchus entomophagus</name>
    <dbReference type="NCBI Taxonomy" id="358040"/>
    <lineage>
        <taxon>Eukaryota</taxon>
        <taxon>Metazoa</taxon>
        <taxon>Ecdysozoa</taxon>
        <taxon>Nematoda</taxon>
        <taxon>Chromadorea</taxon>
        <taxon>Rhabditida</taxon>
        <taxon>Rhabditina</taxon>
        <taxon>Diplogasteromorpha</taxon>
        <taxon>Diplogasteroidea</taxon>
        <taxon>Neodiplogasteridae</taxon>
        <taxon>Pristionchus</taxon>
    </lineage>
</organism>
<dbReference type="Proteomes" id="UP001432027">
    <property type="component" value="Unassembled WGS sequence"/>
</dbReference>
<dbReference type="AlphaFoldDB" id="A0AAV5SL26"/>
<evidence type="ECO:0000313" key="2">
    <source>
        <dbReference type="EMBL" id="GMS83407.1"/>
    </source>
</evidence>
<dbReference type="EMBL" id="BTSX01000002">
    <property type="protein sequence ID" value="GMS83407.1"/>
    <property type="molecule type" value="Genomic_DNA"/>
</dbReference>